<dbReference type="RefSeq" id="WP_106460681.1">
    <property type="nucleotide sequence ID" value="NZ_JBGMEF010000048.1"/>
</dbReference>
<keyword evidence="3" id="KW-1185">Reference proteome</keyword>
<reference evidence="2 3" key="1">
    <citation type="journal article" date="2025" name="Anaerobe">
        <title>Description of Anaerococcus kampingiae sp. nov., Anaerococcus groningensis sp. nov., Anaerococcus martiniensis sp. nov., and Anaerococcus cruorum sp. nov., isolated from human clinical specimens.</title>
        <authorList>
            <person name="Boiten K.E."/>
            <person name="Meijer J."/>
            <person name="van Wezel E.M."/>
            <person name="Veloo A.C.M."/>
        </authorList>
    </citation>
    <scope>NUCLEOTIDE SEQUENCE [LARGE SCALE GENOMIC DNA]</scope>
    <source>
        <strain evidence="2 3">ENR0874</strain>
    </source>
</reference>
<evidence type="ECO:0000313" key="3">
    <source>
        <dbReference type="Proteomes" id="UP001637994"/>
    </source>
</evidence>
<proteinExistence type="predicted"/>
<sequence>MFKKSQKILCIVALFICALFIINKNRKYPSKDIIDTYSRDKLVELGDFSIKLEDSFLYKKGIDGYPVVGVNFIIKNNSKEILDLSDLYYKLVLYDKFDNSYMQNMDFNNGESIYNPIYKDKDFLINPNATKDFIFYYYLSKEISNTNKFLYIDNSLYENEFKSYLDEGVLYYKVLDVGSFHE</sequence>
<organism evidence="2 3">
    <name type="scientific">Anaerococcus kampingae</name>
    <dbReference type="NCBI Taxonomy" id="3115614"/>
    <lineage>
        <taxon>Bacteria</taxon>
        <taxon>Bacillati</taxon>
        <taxon>Bacillota</taxon>
        <taxon>Tissierellia</taxon>
        <taxon>Tissierellales</taxon>
        <taxon>Peptoniphilaceae</taxon>
        <taxon>Anaerococcus</taxon>
    </lineage>
</organism>
<comment type="caution">
    <text evidence="2">The sequence shown here is derived from an EMBL/GenBank/DDBJ whole genome shotgun (WGS) entry which is preliminary data.</text>
</comment>
<accession>A0ABW9MFD6</accession>
<dbReference type="Proteomes" id="UP001637994">
    <property type="component" value="Unassembled WGS sequence"/>
</dbReference>
<evidence type="ECO:0000259" key="1">
    <source>
        <dbReference type="Pfam" id="PF16729"/>
    </source>
</evidence>
<dbReference type="InterPro" id="IPR031989">
    <property type="entry name" value="DUF5067"/>
</dbReference>
<feature type="domain" description="DUF5067" evidence="1">
    <location>
        <begin position="37"/>
        <end position="142"/>
    </location>
</feature>
<dbReference type="EMBL" id="JBGMEF010000048">
    <property type="protein sequence ID" value="MFO3668066.1"/>
    <property type="molecule type" value="Genomic_DNA"/>
</dbReference>
<protein>
    <submittedName>
        <fullName evidence="2">DUF5067 domain-containing protein</fullName>
    </submittedName>
</protein>
<evidence type="ECO:0000313" key="2">
    <source>
        <dbReference type="EMBL" id="MFO3668066.1"/>
    </source>
</evidence>
<name>A0ABW9MFD6_9FIRM</name>
<dbReference type="Pfam" id="PF16729">
    <property type="entry name" value="DUF5067"/>
    <property type="match status" value="1"/>
</dbReference>
<gene>
    <name evidence="2" type="ORF">ACCQ42_09900</name>
</gene>